<dbReference type="PROSITE" id="PS50005">
    <property type="entry name" value="TPR"/>
    <property type="match status" value="1"/>
</dbReference>
<feature type="domain" description="RagB/SusD" evidence="7">
    <location>
        <begin position="328"/>
        <end position="466"/>
    </location>
</feature>
<evidence type="ECO:0000313" key="10">
    <source>
        <dbReference type="Proteomes" id="UP001319045"/>
    </source>
</evidence>
<evidence type="ECO:0000256" key="4">
    <source>
        <dbReference type="ARBA" id="ARBA00023136"/>
    </source>
</evidence>
<evidence type="ECO:0000256" key="6">
    <source>
        <dbReference type="PROSITE-ProRule" id="PRU00339"/>
    </source>
</evidence>
<comment type="subcellular location">
    <subcellularLocation>
        <location evidence="1">Cell outer membrane</location>
    </subcellularLocation>
</comment>
<evidence type="ECO:0000256" key="5">
    <source>
        <dbReference type="ARBA" id="ARBA00023237"/>
    </source>
</evidence>
<dbReference type="InterPro" id="IPR011990">
    <property type="entry name" value="TPR-like_helical_dom_sf"/>
</dbReference>
<dbReference type="SMART" id="SM00028">
    <property type="entry name" value="TPR"/>
    <property type="match status" value="1"/>
</dbReference>
<feature type="domain" description="SusD-like N-terminal" evidence="8">
    <location>
        <begin position="24"/>
        <end position="227"/>
    </location>
</feature>
<dbReference type="EMBL" id="AP024484">
    <property type="protein sequence ID" value="BCS86202.1"/>
    <property type="molecule type" value="Genomic_DNA"/>
</dbReference>
<sequence length="469" mass="53178">MMKTYISTIMTVLAAVLLFTSCNDYLNEKPKGKKIPATLADYEAFLRDEYDVHRMDVGQSAYLLNDLYLTNSYASYYPMYAANYNWDTSVDRVYYNNSDEITYYVAYSGINYCNLVIENAPTATEATDAERNEVVAYAKVLRTMHYFLLANYYADTYQSSSAAETLSVPLITSSEVGASYTQVTVKQIYNFMINDLKEAIPYLPDMGTTVLHPGKGAAYAMLARIYLQMMDYTDALEYANKALAINDKLIDWNEFYKANKSVIDSENSAQTSQTPLGFNCVESYNFNYGSSSSGARINNMPQWRAKMFEDGDIYFKCNWKLYTVGSETYYRGITTGTINYNGMRTVEQYLIKAECLARDNQLTEAMNVLNTVRKHTVSTDKYESLTASSVAEAIEYIRREKDNLLIYSIVPFADARRYNAEGIYTHTLSKEKDGKTVTLSPSSYMWTFPFPQGAIENAGNGSITQNVEK</sequence>
<evidence type="ECO:0000256" key="3">
    <source>
        <dbReference type="ARBA" id="ARBA00022729"/>
    </source>
</evidence>
<gene>
    <name evidence="9" type="ORF">prwr041_20950</name>
</gene>
<dbReference type="InterPro" id="IPR019734">
    <property type="entry name" value="TPR_rpt"/>
</dbReference>
<evidence type="ECO:0000256" key="2">
    <source>
        <dbReference type="ARBA" id="ARBA00006275"/>
    </source>
</evidence>
<keyword evidence="4" id="KW-0472">Membrane</keyword>
<keyword evidence="3" id="KW-0732">Signal</keyword>
<evidence type="ECO:0000313" key="9">
    <source>
        <dbReference type="EMBL" id="BCS86202.1"/>
    </source>
</evidence>
<evidence type="ECO:0000259" key="7">
    <source>
        <dbReference type="Pfam" id="PF07980"/>
    </source>
</evidence>
<dbReference type="Gene3D" id="1.25.40.390">
    <property type="match status" value="1"/>
</dbReference>
<feature type="repeat" description="TPR" evidence="6">
    <location>
        <begin position="216"/>
        <end position="249"/>
    </location>
</feature>
<dbReference type="InterPro" id="IPR033985">
    <property type="entry name" value="SusD-like_N"/>
</dbReference>
<dbReference type="SUPFAM" id="SSF48452">
    <property type="entry name" value="TPR-like"/>
    <property type="match status" value="1"/>
</dbReference>
<dbReference type="PROSITE" id="PS51257">
    <property type="entry name" value="PROKAR_LIPOPROTEIN"/>
    <property type="match status" value="1"/>
</dbReference>
<keyword evidence="5" id="KW-0998">Cell outer membrane</keyword>
<protein>
    <submittedName>
        <fullName evidence="9">SusD-like_3 and TPR_12 domain-containing protein</fullName>
    </submittedName>
</protein>
<keyword evidence="6" id="KW-0802">TPR repeat</keyword>
<dbReference type="Pfam" id="PF14322">
    <property type="entry name" value="SusD-like_3"/>
    <property type="match status" value="1"/>
</dbReference>
<keyword evidence="10" id="KW-1185">Reference proteome</keyword>
<evidence type="ECO:0000259" key="8">
    <source>
        <dbReference type="Pfam" id="PF14322"/>
    </source>
</evidence>
<evidence type="ECO:0000256" key="1">
    <source>
        <dbReference type="ARBA" id="ARBA00004442"/>
    </source>
</evidence>
<proteinExistence type="inferred from homology"/>
<dbReference type="Pfam" id="PF07980">
    <property type="entry name" value="SusD_RagB"/>
    <property type="match status" value="1"/>
</dbReference>
<dbReference type="Proteomes" id="UP001319045">
    <property type="component" value="Chromosome"/>
</dbReference>
<accession>A0ABN6EJX6</accession>
<dbReference type="InterPro" id="IPR012944">
    <property type="entry name" value="SusD_RagB_dom"/>
</dbReference>
<comment type="similarity">
    <text evidence="2">Belongs to the SusD family.</text>
</comment>
<name>A0ABN6EJX6_9BACT</name>
<organism evidence="9 10">
    <name type="scientific">Prevotella herbatica</name>
    <dbReference type="NCBI Taxonomy" id="2801997"/>
    <lineage>
        <taxon>Bacteria</taxon>
        <taxon>Pseudomonadati</taxon>
        <taxon>Bacteroidota</taxon>
        <taxon>Bacteroidia</taxon>
        <taxon>Bacteroidales</taxon>
        <taxon>Prevotellaceae</taxon>
        <taxon>Prevotella</taxon>
    </lineage>
</organism>
<reference evidence="9 10" key="1">
    <citation type="journal article" date="2022" name="Int. J. Syst. Evol. Microbiol.">
        <title>Prevotella herbatica sp. nov., a plant polysaccharide-decomposing anaerobic bacterium isolated from a methanogenic reactor.</title>
        <authorList>
            <person name="Uek A."/>
            <person name="Tonouchi A."/>
            <person name="Kaku N."/>
            <person name="Ueki K."/>
        </authorList>
    </citation>
    <scope>NUCLEOTIDE SEQUENCE [LARGE SCALE GENOMIC DNA]</scope>
    <source>
        <strain evidence="9 10">WR041</strain>
    </source>
</reference>